<feature type="domain" description="Protein kinase" evidence="1">
    <location>
        <begin position="21"/>
        <end position="153"/>
    </location>
</feature>
<dbReference type="GO" id="GO:0005524">
    <property type="term" value="F:ATP binding"/>
    <property type="evidence" value="ECO:0007669"/>
    <property type="project" value="InterPro"/>
</dbReference>
<evidence type="ECO:0000259" key="1">
    <source>
        <dbReference type="PROSITE" id="PS50011"/>
    </source>
</evidence>
<dbReference type="InterPro" id="IPR001245">
    <property type="entry name" value="Ser-Thr/Tyr_kinase_cat_dom"/>
</dbReference>
<protein>
    <recommendedName>
        <fullName evidence="1">Protein kinase domain-containing protein</fullName>
    </recommendedName>
</protein>
<dbReference type="EMBL" id="SNRW01001342">
    <property type="protein sequence ID" value="KAA6396778.1"/>
    <property type="molecule type" value="Genomic_DNA"/>
</dbReference>
<sequence length="153" mass="16924">MINKNDLHGPIAAGELIGNKFVVESALAVGSNYIIYSAKLLGNPQAGYVALKIAKNEHDNNIVTNEYHVIESIKNTKHYAKIIESGRHRQFNYIITQMLGPNLRDIVLHIPSFTFALKTLLKFAYQAIDAIKALHQAGFVHGSIIAVYIAILV</sequence>
<dbReference type="OrthoDB" id="5979581at2759"/>
<dbReference type="PROSITE" id="PS50011">
    <property type="entry name" value="PROTEIN_KINASE_DOM"/>
    <property type="match status" value="1"/>
</dbReference>
<proteinExistence type="predicted"/>
<dbReference type="SUPFAM" id="SSF56112">
    <property type="entry name" value="Protein kinase-like (PK-like)"/>
    <property type="match status" value="1"/>
</dbReference>
<dbReference type="InterPro" id="IPR050235">
    <property type="entry name" value="CK1_Ser-Thr_kinase"/>
</dbReference>
<dbReference type="PANTHER" id="PTHR11909">
    <property type="entry name" value="CASEIN KINASE-RELATED"/>
    <property type="match status" value="1"/>
</dbReference>
<evidence type="ECO:0000313" key="2">
    <source>
        <dbReference type="EMBL" id="KAA6396778.1"/>
    </source>
</evidence>
<evidence type="ECO:0000313" key="3">
    <source>
        <dbReference type="Proteomes" id="UP000324800"/>
    </source>
</evidence>
<dbReference type="InterPro" id="IPR000719">
    <property type="entry name" value="Prot_kinase_dom"/>
</dbReference>
<accession>A0A5J4WPK8</accession>
<dbReference type="InterPro" id="IPR011009">
    <property type="entry name" value="Kinase-like_dom_sf"/>
</dbReference>
<dbReference type="Gene3D" id="1.10.510.10">
    <property type="entry name" value="Transferase(Phosphotransferase) domain 1"/>
    <property type="match status" value="1"/>
</dbReference>
<dbReference type="Proteomes" id="UP000324800">
    <property type="component" value="Unassembled WGS sequence"/>
</dbReference>
<organism evidence="2 3">
    <name type="scientific">Streblomastix strix</name>
    <dbReference type="NCBI Taxonomy" id="222440"/>
    <lineage>
        <taxon>Eukaryota</taxon>
        <taxon>Metamonada</taxon>
        <taxon>Preaxostyla</taxon>
        <taxon>Oxymonadida</taxon>
        <taxon>Streblomastigidae</taxon>
        <taxon>Streblomastix</taxon>
    </lineage>
</organism>
<reference evidence="2 3" key="1">
    <citation type="submission" date="2019-03" db="EMBL/GenBank/DDBJ databases">
        <title>Single cell metagenomics reveals metabolic interactions within the superorganism composed of flagellate Streblomastix strix and complex community of Bacteroidetes bacteria on its surface.</title>
        <authorList>
            <person name="Treitli S.C."/>
            <person name="Kolisko M."/>
            <person name="Husnik F."/>
            <person name="Keeling P."/>
            <person name="Hampl V."/>
        </authorList>
    </citation>
    <scope>NUCLEOTIDE SEQUENCE [LARGE SCALE GENOMIC DNA]</scope>
    <source>
        <strain evidence="2">ST1C</strain>
    </source>
</reference>
<dbReference type="Pfam" id="PF07714">
    <property type="entry name" value="PK_Tyr_Ser-Thr"/>
    <property type="match status" value="1"/>
</dbReference>
<gene>
    <name evidence="2" type="ORF">EZS28_007697</name>
</gene>
<dbReference type="GO" id="GO:0004672">
    <property type="term" value="F:protein kinase activity"/>
    <property type="evidence" value="ECO:0007669"/>
    <property type="project" value="InterPro"/>
</dbReference>
<dbReference type="AlphaFoldDB" id="A0A5J4WPK8"/>
<name>A0A5J4WPK8_9EUKA</name>
<comment type="caution">
    <text evidence="2">The sequence shown here is derived from an EMBL/GenBank/DDBJ whole genome shotgun (WGS) entry which is preliminary data.</text>
</comment>